<dbReference type="AlphaFoldDB" id="A0A0F9P9Y0"/>
<evidence type="ECO:0000313" key="1">
    <source>
        <dbReference type="EMBL" id="KKM90177.1"/>
    </source>
</evidence>
<proteinExistence type="predicted"/>
<protein>
    <submittedName>
        <fullName evidence="1">Uncharacterized protein</fullName>
    </submittedName>
</protein>
<reference evidence="1" key="1">
    <citation type="journal article" date="2015" name="Nature">
        <title>Complex archaea that bridge the gap between prokaryotes and eukaryotes.</title>
        <authorList>
            <person name="Spang A."/>
            <person name="Saw J.H."/>
            <person name="Jorgensen S.L."/>
            <person name="Zaremba-Niedzwiedzka K."/>
            <person name="Martijn J."/>
            <person name="Lind A.E."/>
            <person name="van Eijk R."/>
            <person name="Schleper C."/>
            <person name="Guy L."/>
            <person name="Ettema T.J."/>
        </authorList>
    </citation>
    <scope>NUCLEOTIDE SEQUENCE</scope>
</reference>
<organism evidence="1">
    <name type="scientific">marine sediment metagenome</name>
    <dbReference type="NCBI Taxonomy" id="412755"/>
    <lineage>
        <taxon>unclassified sequences</taxon>
        <taxon>metagenomes</taxon>
        <taxon>ecological metagenomes</taxon>
    </lineage>
</organism>
<dbReference type="EMBL" id="LAZR01006708">
    <property type="protein sequence ID" value="KKM90177.1"/>
    <property type="molecule type" value="Genomic_DNA"/>
</dbReference>
<comment type="caution">
    <text evidence="1">The sequence shown here is derived from an EMBL/GenBank/DDBJ whole genome shotgun (WGS) entry which is preliminary data.</text>
</comment>
<name>A0A0F9P9Y0_9ZZZZ</name>
<accession>A0A0F9P9Y0</accession>
<sequence>MNKKTACRQFVSFRFKLSIVFVIFSLFYIDISYSFARESSERSFDTYLLLRIEGLKEALKENKELQAVRLIRYWVAKTVNSCSGEGCSELSPMGRNLSIQEELRLFDQNKMGHLCGGISVFSSRVYSLFGFPNATLNVGVEIGGLTHVFNLVQIMHGGKPFIVVEDSTSNTEYGIKGKEITHFIDLIIDIRNGARNSTKIDYYPNAVRNRIVAKNGIIKETGKVKMFPISKWFYNVRKVRARNYLAKYLGTTTEMITPYHMMLRHINHKIFLDSPTINSTLNEYLRIVREFEE</sequence>
<gene>
    <name evidence="1" type="ORF">LCGC14_1241260</name>
</gene>